<dbReference type="Proteomes" id="UP001628156">
    <property type="component" value="Unassembled WGS sequence"/>
</dbReference>
<comment type="caution">
    <text evidence="1">The sequence shown here is derived from an EMBL/GenBank/DDBJ whole genome shotgun (WGS) entry which is preliminary data.</text>
</comment>
<evidence type="ECO:0008006" key="3">
    <source>
        <dbReference type="Google" id="ProtNLM"/>
    </source>
</evidence>
<name>A0ABQ0DTI2_9EUKA</name>
<evidence type="ECO:0000313" key="2">
    <source>
        <dbReference type="Proteomes" id="UP001628156"/>
    </source>
</evidence>
<evidence type="ECO:0000313" key="1">
    <source>
        <dbReference type="EMBL" id="GAB1226155.1"/>
    </source>
</evidence>
<proteinExistence type="predicted"/>
<organism evidence="1 2">
    <name type="scientific">Entamoeba nuttalli</name>
    <dbReference type="NCBI Taxonomy" id="412467"/>
    <lineage>
        <taxon>Eukaryota</taxon>
        <taxon>Amoebozoa</taxon>
        <taxon>Evosea</taxon>
        <taxon>Archamoebae</taxon>
        <taxon>Mastigamoebida</taxon>
        <taxon>Entamoebidae</taxon>
        <taxon>Entamoeba</taxon>
    </lineage>
</organism>
<keyword evidence="2" id="KW-1185">Reference proteome</keyword>
<gene>
    <name evidence="1" type="ORF">ENUP19_0276G0014</name>
</gene>
<protein>
    <recommendedName>
        <fullName evidence="3">Ribosomal protein L14</fullName>
    </recommendedName>
</protein>
<accession>A0ABQ0DTI2</accession>
<dbReference type="EMBL" id="BAAFRS010000276">
    <property type="protein sequence ID" value="GAB1226155.1"/>
    <property type="molecule type" value="Genomic_DNA"/>
</dbReference>
<sequence length="144" mass="16951">MFFKQIPVIGDKCWLLHKRYITFHKLFIKRKSKYLTSPQELLLSYVYTPKLIKNFDGIELNAIKVISINIFLITSQYTYDTATKNLTIIALIRKNGTSNILHNLSFFFGPEKVINKRLKKNISISVIQYNKCDKCHIKSIRHKK</sequence>
<reference evidence="1 2" key="1">
    <citation type="journal article" date="2019" name="PLoS Negl. Trop. Dis.">
        <title>Whole genome sequencing of Entamoeba nuttalli reveals mammalian host-related molecular signatures and a novel octapeptide-repeat surface protein.</title>
        <authorList>
            <person name="Tanaka M."/>
            <person name="Makiuchi T."/>
            <person name="Komiyama T."/>
            <person name="Shiina T."/>
            <person name="Osaki K."/>
            <person name="Tachibana H."/>
        </authorList>
    </citation>
    <scope>NUCLEOTIDE SEQUENCE [LARGE SCALE GENOMIC DNA]</scope>
    <source>
        <strain evidence="1 2">P19-061405</strain>
    </source>
</reference>